<evidence type="ECO:0000256" key="3">
    <source>
        <dbReference type="SAM" id="SignalP"/>
    </source>
</evidence>
<evidence type="ECO:0000256" key="1">
    <source>
        <dbReference type="SAM" id="MobiDB-lite"/>
    </source>
</evidence>
<protein>
    <recommendedName>
        <fullName evidence="4">DUF7939 domain-containing protein</fullName>
    </recommendedName>
</protein>
<feature type="compositionally biased region" description="Polar residues" evidence="1">
    <location>
        <begin position="378"/>
        <end position="399"/>
    </location>
</feature>
<keyword evidence="3" id="KW-0732">Signal</keyword>
<dbReference type="STRING" id="1654360.EA58_20940"/>
<evidence type="ECO:0000256" key="2">
    <source>
        <dbReference type="SAM" id="Phobius"/>
    </source>
</evidence>
<feature type="transmembrane region" description="Helical" evidence="2">
    <location>
        <begin position="433"/>
        <end position="453"/>
    </location>
</feature>
<dbReference type="PANTHER" id="PTHR40940:SF1">
    <property type="entry name" value="PROTEIN BATD"/>
    <property type="match status" value="1"/>
</dbReference>
<feature type="signal peptide" evidence="3">
    <location>
        <begin position="1"/>
        <end position="35"/>
    </location>
</feature>
<dbReference type="Pfam" id="PF25607">
    <property type="entry name" value="DUF7939"/>
    <property type="match status" value="1"/>
</dbReference>
<feature type="domain" description="DUF7939" evidence="4">
    <location>
        <begin position="475"/>
        <end position="545"/>
    </location>
</feature>
<feature type="chain" id="PRO_5001625760" description="DUF7939 domain-containing protein" evidence="3">
    <location>
        <begin position="36"/>
        <end position="570"/>
    </location>
</feature>
<organism evidence="5 6">
    <name type="scientific">Photobacterium galatheae</name>
    <dbReference type="NCBI Taxonomy" id="1654360"/>
    <lineage>
        <taxon>Bacteria</taxon>
        <taxon>Pseudomonadati</taxon>
        <taxon>Pseudomonadota</taxon>
        <taxon>Gammaproteobacteria</taxon>
        <taxon>Vibrionales</taxon>
        <taxon>Vibrionaceae</taxon>
        <taxon>Photobacterium</taxon>
    </lineage>
</organism>
<name>A0A066RH01_9GAMM</name>
<dbReference type="InterPro" id="IPR025738">
    <property type="entry name" value="BatD"/>
</dbReference>
<evidence type="ECO:0000259" key="4">
    <source>
        <dbReference type="Pfam" id="PF25607"/>
    </source>
</evidence>
<keyword evidence="6" id="KW-1185">Reference proteome</keyword>
<feature type="region of interest" description="Disordered" evidence="1">
    <location>
        <begin position="551"/>
        <end position="570"/>
    </location>
</feature>
<dbReference type="Proteomes" id="UP000027192">
    <property type="component" value="Unassembled WGS sequence"/>
</dbReference>
<keyword evidence="2" id="KW-0812">Transmembrane</keyword>
<evidence type="ECO:0000313" key="6">
    <source>
        <dbReference type="Proteomes" id="UP000027192"/>
    </source>
</evidence>
<evidence type="ECO:0000313" key="5">
    <source>
        <dbReference type="EMBL" id="KDM89675.1"/>
    </source>
</evidence>
<sequence>MNAKHFTFISQLVQNRVWAGVILLIASLLSYSANAAQVVATVSSNQVGLNEIFELKVSIDDSVSNNALDLSPLQQDFTVGTPSTSSFSRFVNGSVTRRTEWRVALAAKSTGKLTIPAFRIGATRSEPIIITVSDQPGQNNPATDLAIEVTGRMDKDTLYVGESQIYQVQIKIGDQLEQASLAAPQGDGIDVVQVGKDHQADTVINGRQYTIINRKYRITATKSGTMTLQGAKLTGTAFKSGRGRGFGLRIPVNIQAEPKPLTVTGKPDSYQGLWLPTADLQLTQQWQNDSAELKVGEPITRVLTLKMKGTPQSQLPDLSLTYPDAVRVYSEKPVYSQESDYSVMTLKQVIIPRQSGAITLPALKVNWWNTKDGKQQQSLADGKTLQVQPDSPASSQTPAAGSHDNEQSLQNRSQPPLDKLSGSAVQQQSASPFWPWATLIVTLLWLITLVLWLRARRLLAKAPRVITPTGTSDQSAKNQLIAAVQSQDPIQIQTCYQRWDKSHLTQSYQQDLETEITKMMHAYYSKSPTAWDHKPLLALLKQEIRAKHNTGQPEALAPLVPDLPPVRSKG</sequence>
<dbReference type="InterPro" id="IPR057699">
    <property type="entry name" value="DUF7939"/>
</dbReference>
<feature type="region of interest" description="Disordered" evidence="1">
    <location>
        <begin position="378"/>
        <end position="424"/>
    </location>
</feature>
<comment type="caution">
    <text evidence="5">The sequence shown here is derived from an EMBL/GenBank/DDBJ whole genome shotgun (WGS) entry which is preliminary data.</text>
</comment>
<accession>A0A066RH01</accession>
<proteinExistence type="predicted"/>
<keyword evidence="2" id="KW-0472">Membrane</keyword>
<dbReference type="AlphaFoldDB" id="A0A066RH01"/>
<dbReference type="EMBL" id="JMIB01000045">
    <property type="protein sequence ID" value="KDM89675.1"/>
    <property type="molecule type" value="Genomic_DNA"/>
</dbReference>
<dbReference type="PANTHER" id="PTHR40940">
    <property type="entry name" value="PROTEIN BATD-RELATED"/>
    <property type="match status" value="1"/>
</dbReference>
<gene>
    <name evidence="5" type="ORF">EA58_20940</name>
</gene>
<reference evidence="5 6" key="1">
    <citation type="submission" date="2014-04" db="EMBL/GenBank/DDBJ databases">
        <title>Draft genome sequence of Photobacterium halotolerans S2753: a solonamide, ngercheumicin and holomycin producer.</title>
        <authorList>
            <person name="Machado H.R."/>
            <person name="Gram L."/>
        </authorList>
    </citation>
    <scope>NUCLEOTIDE SEQUENCE [LARGE SCALE GENOMIC DNA]</scope>
    <source>
        <strain evidence="5 6">S2753</strain>
    </source>
</reference>
<dbReference type="RefSeq" id="WP_036757305.1">
    <property type="nucleotide sequence ID" value="NZ_JAGSGC010000024.1"/>
</dbReference>
<keyword evidence="2" id="KW-1133">Transmembrane helix</keyword>
<dbReference type="Pfam" id="PF13584">
    <property type="entry name" value="BatD"/>
    <property type="match status" value="1"/>
</dbReference>